<dbReference type="SUPFAM" id="SSF55347">
    <property type="entry name" value="Glyceraldehyde-3-phosphate dehydrogenase-like, C-terminal domain"/>
    <property type="match status" value="1"/>
</dbReference>
<keyword evidence="2" id="KW-0560">Oxidoreductase</keyword>
<evidence type="ECO:0000259" key="3">
    <source>
        <dbReference type="Pfam" id="PF01408"/>
    </source>
</evidence>
<evidence type="ECO:0000313" key="5">
    <source>
        <dbReference type="EMBL" id="PVE45428.1"/>
    </source>
</evidence>
<evidence type="ECO:0000256" key="2">
    <source>
        <dbReference type="ARBA" id="ARBA00023002"/>
    </source>
</evidence>
<dbReference type="OrthoDB" id="9815825at2"/>
<evidence type="ECO:0000256" key="1">
    <source>
        <dbReference type="ARBA" id="ARBA00010928"/>
    </source>
</evidence>
<feature type="domain" description="Gfo/Idh/MocA-like oxidoreductase N-terminal" evidence="3">
    <location>
        <begin position="13"/>
        <end position="130"/>
    </location>
</feature>
<dbReference type="Pfam" id="PF22725">
    <property type="entry name" value="GFO_IDH_MocA_C3"/>
    <property type="match status" value="1"/>
</dbReference>
<protein>
    <submittedName>
        <fullName evidence="5">Oxidoreductase</fullName>
    </submittedName>
</protein>
<dbReference type="Pfam" id="PF01408">
    <property type="entry name" value="GFO_IDH_MocA"/>
    <property type="match status" value="1"/>
</dbReference>
<dbReference type="PANTHER" id="PTHR22604">
    <property type="entry name" value="OXIDOREDUCTASES"/>
    <property type="match status" value="1"/>
</dbReference>
<gene>
    <name evidence="5" type="ORF">DDE23_21805</name>
</gene>
<accession>A0A2T7ULA4</accession>
<evidence type="ECO:0000259" key="4">
    <source>
        <dbReference type="Pfam" id="PF22725"/>
    </source>
</evidence>
<sequence>MEVLAQPAGGRAMKWGILGAAKIARDHVAPAIHRAFGHELAALATASAEKAAPFLGLAPGLRVHDSYEALLADPEVEAVYIPLPNHLHIDWSLRALAAGKHVLCEKPLALSAPQIDALIAARDTSGLVCAEAFMVCHHPQWQRARQLLQDGAIGQLAHVEADFSFNNPDLSNIRNRPETGGGALYDIGVYPCVTTRFATGAEPGRIEARLRLENGVDTHARVWAEFPGFTLAFHVSTRMAPHQRIAFHGTEGVMTLTAPFNAGVAGAAQLVVTRGYDETRIERFEPVDQYRLMIEAFGRSAREGAAFACPLEFSQGNARMIDAILAAGRG</sequence>
<comment type="similarity">
    <text evidence="1">Belongs to the Gfo/Idh/MocA family.</text>
</comment>
<dbReference type="InterPro" id="IPR050984">
    <property type="entry name" value="Gfo/Idh/MocA_domain"/>
</dbReference>
<name>A0A2T7ULA4_9RHOB</name>
<dbReference type="Gene3D" id="3.30.360.10">
    <property type="entry name" value="Dihydrodipicolinate Reductase, domain 2"/>
    <property type="match status" value="1"/>
</dbReference>
<dbReference type="SUPFAM" id="SSF51735">
    <property type="entry name" value="NAD(P)-binding Rossmann-fold domains"/>
    <property type="match status" value="1"/>
</dbReference>
<dbReference type="AlphaFoldDB" id="A0A2T7ULA4"/>
<dbReference type="InterPro" id="IPR036291">
    <property type="entry name" value="NAD(P)-bd_dom_sf"/>
</dbReference>
<dbReference type="InterPro" id="IPR000683">
    <property type="entry name" value="Gfo/Idh/MocA-like_OxRdtase_N"/>
</dbReference>
<evidence type="ECO:0000313" key="6">
    <source>
        <dbReference type="Proteomes" id="UP000244810"/>
    </source>
</evidence>
<keyword evidence="6" id="KW-1185">Reference proteome</keyword>
<dbReference type="GO" id="GO:0000166">
    <property type="term" value="F:nucleotide binding"/>
    <property type="evidence" value="ECO:0007669"/>
    <property type="project" value="InterPro"/>
</dbReference>
<proteinExistence type="inferred from homology"/>
<dbReference type="InterPro" id="IPR055170">
    <property type="entry name" value="GFO_IDH_MocA-like_dom"/>
</dbReference>
<organism evidence="5 6">
    <name type="scientific">Pararhodobacter aggregans</name>
    <dbReference type="NCBI Taxonomy" id="404875"/>
    <lineage>
        <taxon>Bacteria</taxon>
        <taxon>Pseudomonadati</taxon>
        <taxon>Pseudomonadota</taxon>
        <taxon>Alphaproteobacteria</taxon>
        <taxon>Rhodobacterales</taxon>
        <taxon>Paracoccaceae</taxon>
        <taxon>Pararhodobacter</taxon>
    </lineage>
</organism>
<reference evidence="5 6" key="1">
    <citation type="journal article" date="2011" name="Syst. Appl. Microbiol.">
        <title>Defluviimonas denitrificans gen. nov., sp. nov., and Pararhodobacter aggregans gen. nov., sp. nov., non-phototrophic Rhodobacteraceae from the biofilter of a marine aquaculture.</title>
        <authorList>
            <person name="Foesel B.U."/>
            <person name="Drake H.L."/>
            <person name="Schramm A."/>
        </authorList>
    </citation>
    <scope>NUCLEOTIDE SEQUENCE [LARGE SCALE GENOMIC DNA]</scope>
    <source>
        <strain evidence="5 6">D1-19</strain>
    </source>
</reference>
<dbReference type="Gene3D" id="3.40.50.720">
    <property type="entry name" value="NAD(P)-binding Rossmann-like Domain"/>
    <property type="match status" value="1"/>
</dbReference>
<dbReference type="EMBL" id="QDDR01000015">
    <property type="protein sequence ID" value="PVE45428.1"/>
    <property type="molecule type" value="Genomic_DNA"/>
</dbReference>
<dbReference type="PANTHER" id="PTHR22604:SF105">
    <property type="entry name" value="TRANS-1,2-DIHYDROBENZENE-1,2-DIOL DEHYDROGENASE"/>
    <property type="match status" value="1"/>
</dbReference>
<dbReference type="GO" id="GO:0016491">
    <property type="term" value="F:oxidoreductase activity"/>
    <property type="evidence" value="ECO:0007669"/>
    <property type="project" value="UniProtKB-KW"/>
</dbReference>
<comment type="caution">
    <text evidence="5">The sequence shown here is derived from an EMBL/GenBank/DDBJ whole genome shotgun (WGS) entry which is preliminary data.</text>
</comment>
<dbReference type="Proteomes" id="UP000244810">
    <property type="component" value="Unassembled WGS sequence"/>
</dbReference>
<feature type="domain" description="GFO/IDH/MocA-like oxidoreductase" evidence="4">
    <location>
        <begin position="141"/>
        <end position="254"/>
    </location>
</feature>